<feature type="transmembrane region" description="Helical" evidence="1">
    <location>
        <begin position="36"/>
        <end position="58"/>
    </location>
</feature>
<evidence type="ECO:0000313" key="2">
    <source>
        <dbReference type="EMBL" id="MCU6762199.1"/>
    </source>
</evidence>
<feature type="transmembrane region" description="Helical" evidence="1">
    <location>
        <begin position="424"/>
        <end position="448"/>
    </location>
</feature>
<keyword evidence="1" id="KW-0812">Transmembrane</keyword>
<feature type="transmembrane region" description="Helical" evidence="1">
    <location>
        <begin position="148"/>
        <end position="174"/>
    </location>
</feature>
<organism evidence="2 3">
    <name type="scientific">Brotonthovivens ammoniilytica</name>
    <dbReference type="NCBI Taxonomy" id="2981725"/>
    <lineage>
        <taxon>Bacteria</taxon>
        <taxon>Bacillati</taxon>
        <taxon>Bacillota</taxon>
        <taxon>Clostridia</taxon>
        <taxon>Lachnospirales</taxon>
        <taxon>Lachnospiraceae</taxon>
        <taxon>Brotonthovivens</taxon>
    </lineage>
</organism>
<sequence length="525" mass="57507">MNSKYFILLRIQMYGLFSLNRARFSKDPKEKRRSQGAVAVGCLLAFLLFFYSGLYSAGMASLGLAASLPVTAVLICSVIILILTFLKSSGVLIGLKDYDMVMSLPVKNSDVILSRLTVVYLLNLGICLLVSLPPAITYALSVPGGKAGAVIFILCTLFIPVIPMIISLTLGVLISAVTSRSRKKNIFSLFLSTAVIVLIVVGSMQLQNISADQFKNFGTWLSDIASRFYPPANLAALAVTGTSPGYFLLYALLSVLITFLFVIVVSRFYRRMNTSFLSTRTGRAKNIRLKSSSQAIAMYKREISRYFSCTVYALNSSIGMVLLLVLAIALIFVSPDSLENQTGIPGFQLMLKHALPMIASVLVSLSSTTSAALSIEGRHRWMMYMLPVRAIDIFRAKIAMNLTVILPLLIISIILLGIRMDVTTVGAVFLIIVPVIYALYISVLGMYLNTAFPKYDWKNEQEAVKNSAAVLITIVLGGLSSVIPCILCFIIPKSSYIIMSIATGIVLIITFLLYKKLYSVKLLDK</sequence>
<keyword evidence="1" id="KW-0472">Membrane</keyword>
<keyword evidence="1" id="KW-1133">Transmembrane helix</keyword>
<feature type="transmembrane region" description="Helical" evidence="1">
    <location>
        <begin position="247"/>
        <end position="269"/>
    </location>
</feature>
<dbReference type="RefSeq" id="WP_158424891.1">
    <property type="nucleotide sequence ID" value="NZ_JAOQJQ010000002.1"/>
</dbReference>
<gene>
    <name evidence="2" type="ORF">OCV88_07555</name>
</gene>
<feature type="transmembrane region" description="Helical" evidence="1">
    <location>
        <begin position="70"/>
        <end position="95"/>
    </location>
</feature>
<comment type="caution">
    <text evidence="2">The sequence shown here is derived from an EMBL/GenBank/DDBJ whole genome shotgun (WGS) entry which is preliminary data.</text>
</comment>
<feature type="transmembrane region" description="Helical" evidence="1">
    <location>
        <begin position="468"/>
        <end position="490"/>
    </location>
</feature>
<protein>
    <recommendedName>
        <fullName evidence="4">ABC-2 type transport system permease protein</fullName>
    </recommendedName>
</protein>
<feature type="transmembrane region" description="Helical" evidence="1">
    <location>
        <begin position="116"/>
        <end position="136"/>
    </location>
</feature>
<feature type="transmembrane region" description="Helical" evidence="1">
    <location>
        <begin position="496"/>
        <end position="514"/>
    </location>
</feature>
<feature type="transmembrane region" description="Helical" evidence="1">
    <location>
        <begin position="353"/>
        <end position="377"/>
    </location>
</feature>
<feature type="transmembrane region" description="Helical" evidence="1">
    <location>
        <begin position="186"/>
        <end position="206"/>
    </location>
</feature>
<feature type="transmembrane region" description="Helical" evidence="1">
    <location>
        <begin position="398"/>
        <end position="418"/>
    </location>
</feature>
<keyword evidence="3" id="KW-1185">Reference proteome</keyword>
<name>A0ABT2TJ03_9FIRM</name>
<accession>A0ABT2TJ03</accession>
<evidence type="ECO:0008006" key="4">
    <source>
        <dbReference type="Google" id="ProtNLM"/>
    </source>
</evidence>
<dbReference type="EMBL" id="JAOQJQ010000002">
    <property type="protein sequence ID" value="MCU6762199.1"/>
    <property type="molecule type" value="Genomic_DNA"/>
</dbReference>
<feature type="transmembrane region" description="Helical" evidence="1">
    <location>
        <begin position="306"/>
        <end position="333"/>
    </location>
</feature>
<proteinExistence type="predicted"/>
<reference evidence="2 3" key="1">
    <citation type="journal article" date="2021" name="ISME Commun">
        <title>Automated analysis of genomic sequences facilitates high-throughput and comprehensive description of bacteria.</title>
        <authorList>
            <person name="Hitch T.C.A."/>
        </authorList>
    </citation>
    <scope>NUCLEOTIDE SEQUENCE [LARGE SCALE GENOMIC DNA]</scope>
    <source>
        <strain evidence="2 3">Sanger_109</strain>
    </source>
</reference>
<evidence type="ECO:0000256" key="1">
    <source>
        <dbReference type="SAM" id="Phobius"/>
    </source>
</evidence>
<dbReference type="Proteomes" id="UP001652442">
    <property type="component" value="Unassembled WGS sequence"/>
</dbReference>
<evidence type="ECO:0000313" key="3">
    <source>
        <dbReference type="Proteomes" id="UP001652442"/>
    </source>
</evidence>